<feature type="domain" description="Serine aminopeptidase S33" evidence="4">
    <location>
        <begin position="2"/>
        <end position="216"/>
    </location>
</feature>
<proteinExistence type="predicted"/>
<accession>A0A1Y0ILS2</accession>
<evidence type="ECO:0000256" key="3">
    <source>
        <dbReference type="PIRSR" id="PIRSR017388-2"/>
    </source>
</evidence>
<reference evidence="6" key="1">
    <citation type="submission" date="2017-05" db="EMBL/GenBank/DDBJ databases">
        <authorList>
            <person name="Sung H."/>
        </authorList>
    </citation>
    <scope>NUCLEOTIDE SEQUENCE [LARGE SCALE GENOMIC DNA]</scope>
    <source>
        <strain evidence="6">AR23208</strain>
    </source>
</reference>
<dbReference type="GO" id="GO:0052689">
    <property type="term" value="F:carboxylic ester hydrolase activity"/>
    <property type="evidence" value="ECO:0007669"/>
    <property type="project" value="InterPro"/>
</dbReference>
<dbReference type="InterPro" id="IPR050266">
    <property type="entry name" value="AB_hydrolase_sf"/>
</dbReference>
<dbReference type="InterPro" id="IPR012354">
    <property type="entry name" value="Esterase_lipase"/>
</dbReference>
<gene>
    <name evidence="5" type="ORF">CBW65_10995</name>
</gene>
<keyword evidence="1" id="KW-0378">Hydrolase</keyword>
<protein>
    <recommendedName>
        <fullName evidence="4">Serine aminopeptidase S33 domain-containing protein</fullName>
    </recommendedName>
</protein>
<dbReference type="GO" id="GO:0016020">
    <property type="term" value="C:membrane"/>
    <property type="evidence" value="ECO:0007669"/>
    <property type="project" value="TreeGrafter"/>
</dbReference>
<dbReference type="Pfam" id="PF12146">
    <property type="entry name" value="Hydrolase_4"/>
    <property type="match status" value="1"/>
</dbReference>
<evidence type="ECO:0000313" key="5">
    <source>
        <dbReference type="EMBL" id="ARU61472.1"/>
    </source>
</evidence>
<name>A0A1Y0ILS2_9BACL</name>
<dbReference type="PANTHER" id="PTHR43798">
    <property type="entry name" value="MONOACYLGLYCEROL LIPASE"/>
    <property type="match status" value="1"/>
</dbReference>
<feature type="active site" description="Nucleophile" evidence="2">
    <location>
        <position position="80"/>
    </location>
</feature>
<dbReference type="AlphaFoldDB" id="A0A1Y0ILS2"/>
<dbReference type="RefSeq" id="WP_087456852.1">
    <property type="nucleotide sequence ID" value="NZ_CP021434.1"/>
</dbReference>
<evidence type="ECO:0000256" key="1">
    <source>
        <dbReference type="ARBA" id="ARBA00022801"/>
    </source>
</evidence>
<feature type="binding site" evidence="3">
    <location>
        <position position="10"/>
    </location>
    <ligand>
        <name>substrate</name>
    </ligand>
</feature>
<dbReference type="InterPro" id="IPR029058">
    <property type="entry name" value="AB_hydrolase_fold"/>
</dbReference>
<dbReference type="PIRSF" id="PIRSF017388">
    <property type="entry name" value="Esterase_lipase"/>
    <property type="match status" value="1"/>
</dbReference>
<dbReference type="OrthoDB" id="9786110at2"/>
<feature type="active site" description="Charge relay system" evidence="2">
    <location>
        <position position="180"/>
    </location>
</feature>
<dbReference type="KEGG" id="tum:CBW65_10995"/>
<sequence>MGVCLLLHGFTGTPFEVEPLAKELAARGHIISMPTLAGHGSTRHEMERVTWRDWIHSAEKELVSLLNEHPGEQIHLVGFSMGGLILAYLSLEHKERIASLTMLSSPIYTINPKQLFRTIAETIQKSMWARDRSDDVARYISKVKGTPLRSLVHFRRLIQEVKPKLEQLDVPLLVIQGELDDLVEPKSAAHIFDSADCSHKDLHFFSRSGHMICHDCEADEVCRRVADFIARIERGGEGAV</sequence>
<evidence type="ECO:0000313" key="6">
    <source>
        <dbReference type="Proteomes" id="UP000195437"/>
    </source>
</evidence>
<dbReference type="Gene3D" id="3.40.50.1820">
    <property type="entry name" value="alpha/beta hydrolase"/>
    <property type="match status" value="1"/>
</dbReference>
<dbReference type="InterPro" id="IPR022742">
    <property type="entry name" value="Hydrolase_4"/>
</dbReference>
<dbReference type="EMBL" id="CP021434">
    <property type="protein sequence ID" value="ARU61472.1"/>
    <property type="molecule type" value="Genomic_DNA"/>
</dbReference>
<keyword evidence="6" id="KW-1185">Reference proteome</keyword>
<feature type="active site" description="Charge relay system" evidence="2">
    <location>
        <position position="210"/>
    </location>
</feature>
<evidence type="ECO:0000259" key="4">
    <source>
        <dbReference type="Pfam" id="PF12146"/>
    </source>
</evidence>
<evidence type="ECO:0000256" key="2">
    <source>
        <dbReference type="PIRSR" id="PIRSR017388-1"/>
    </source>
</evidence>
<feature type="binding site" evidence="3">
    <location>
        <position position="81"/>
    </location>
    <ligand>
        <name>substrate</name>
    </ligand>
</feature>
<dbReference type="SUPFAM" id="SSF53474">
    <property type="entry name" value="alpha/beta-Hydrolases"/>
    <property type="match status" value="1"/>
</dbReference>
<dbReference type="Proteomes" id="UP000195437">
    <property type="component" value="Chromosome"/>
</dbReference>
<dbReference type="PANTHER" id="PTHR43798:SF31">
    <property type="entry name" value="AB HYDROLASE SUPERFAMILY PROTEIN YCLE"/>
    <property type="match status" value="1"/>
</dbReference>
<organism evidence="5 6">
    <name type="scientific">Tumebacillus avium</name>
    <dbReference type="NCBI Taxonomy" id="1903704"/>
    <lineage>
        <taxon>Bacteria</taxon>
        <taxon>Bacillati</taxon>
        <taxon>Bacillota</taxon>
        <taxon>Bacilli</taxon>
        <taxon>Bacillales</taxon>
        <taxon>Alicyclobacillaceae</taxon>
        <taxon>Tumebacillus</taxon>
    </lineage>
</organism>